<dbReference type="GO" id="GO:0008422">
    <property type="term" value="F:beta-glucosidase activity"/>
    <property type="evidence" value="ECO:0007669"/>
    <property type="project" value="UniProtKB-ARBA"/>
</dbReference>
<evidence type="ECO:0008006" key="4">
    <source>
        <dbReference type="Google" id="ProtNLM"/>
    </source>
</evidence>
<evidence type="ECO:0000256" key="2">
    <source>
        <dbReference type="RuleBase" id="RU003690"/>
    </source>
</evidence>
<dbReference type="GO" id="GO:0005975">
    <property type="term" value="P:carbohydrate metabolic process"/>
    <property type="evidence" value="ECO:0007669"/>
    <property type="project" value="InterPro"/>
</dbReference>
<name>C0P2D5_MAIZE</name>
<dbReference type="InterPro" id="IPR017853">
    <property type="entry name" value="GH"/>
</dbReference>
<dbReference type="PANTHER" id="PTHR10353">
    <property type="entry name" value="GLYCOSYL HYDROLASE"/>
    <property type="match status" value="1"/>
</dbReference>
<dbReference type="ExpressionAtlas" id="C0P2D5">
    <property type="expression patterns" value="baseline and differential"/>
</dbReference>
<accession>C0P2D5</accession>
<evidence type="ECO:0000256" key="1">
    <source>
        <dbReference type="ARBA" id="ARBA00010838"/>
    </source>
</evidence>
<organism evidence="3">
    <name type="scientific">Zea mays</name>
    <name type="common">Maize</name>
    <dbReference type="NCBI Taxonomy" id="4577"/>
    <lineage>
        <taxon>Eukaryota</taxon>
        <taxon>Viridiplantae</taxon>
        <taxon>Streptophyta</taxon>
        <taxon>Embryophyta</taxon>
        <taxon>Tracheophyta</taxon>
        <taxon>Spermatophyta</taxon>
        <taxon>Magnoliopsida</taxon>
        <taxon>Liliopsida</taxon>
        <taxon>Poales</taxon>
        <taxon>Poaceae</taxon>
        <taxon>PACMAD clade</taxon>
        <taxon>Panicoideae</taxon>
        <taxon>Andropogonodae</taxon>
        <taxon>Andropogoneae</taxon>
        <taxon>Tripsacinae</taxon>
        <taxon>Zea</taxon>
    </lineage>
</organism>
<dbReference type="PANTHER" id="PTHR10353:SF310">
    <property type="entry name" value="BETA-GLUCOSIDASE 42"/>
    <property type="match status" value="1"/>
</dbReference>
<dbReference type="SUPFAM" id="SSF51445">
    <property type="entry name" value="(Trans)glycosidases"/>
    <property type="match status" value="1"/>
</dbReference>
<dbReference type="InterPro" id="IPR001360">
    <property type="entry name" value="Glyco_hydro_1"/>
</dbReference>
<dbReference type="PRINTS" id="PR00131">
    <property type="entry name" value="GLHYDRLASE1"/>
</dbReference>
<dbReference type="EMBL" id="BT062454">
    <property type="protein sequence ID" value="ACN27151.1"/>
    <property type="molecule type" value="mRNA"/>
</dbReference>
<sequence>MERVEKWSSGESIGERAASEWLVIVPWGLHKLLNYIVKKYNNPVIYVTENGMDDEDDQSATIDQVLNDTKRVGYFKGYLNSVAQAIKDGADVRGYFAWSFLDNFEWAMGYTKRFGIVYVDYKDGLSRHPKASALWFSRLLKGEAAENSYS</sequence>
<dbReference type="AlphaFoldDB" id="C0P2D5"/>
<protein>
    <recommendedName>
        <fullName evidence="4">Beta-glucosidase 42</fullName>
    </recommendedName>
</protein>
<comment type="similarity">
    <text evidence="1 2">Belongs to the glycosyl hydrolase 1 family.</text>
</comment>
<dbReference type="Pfam" id="PF00232">
    <property type="entry name" value="Glyco_hydro_1"/>
    <property type="match status" value="1"/>
</dbReference>
<evidence type="ECO:0000313" key="3">
    <source>
        <dbReference type="EMBL" id="ACN27151.1"/>
    </source>
</evidence>
<reference evidence="3" key="1">
    <citation type="journal article" date="2009" name="PLoS Genet.">
        <title>Sequencing, mapping, and analysis of 27,455 maize full-length cDNAs.</title>
        <authorList>
            <person name="Soderlund C."/>
            <person name="Descour A."/>
            <person name="Kudrna D."/>
            <person name="Bomhoff M."/>
            <person name="Boyd L."/>
            <person name="Currie J."/>
            <person name="Angelova A."/>
            <person name="Collura K."/>
            <person name="Wissotski M."/>
            <person name="Ashley E."/>
            <person name="Morrow D."/>
            <person name="Fernandes J."/>
            <person name="Walbot V."/>
            <person name="Yu Y."/>
        </authorList>
    </citation>
    <scope>NUCLEOTIDE SEQUENCE</scope>
    <source>
        <strain evidence="3">B73</strain>
    </source>
</reference>
<proteinExistence type="evidence at transcript level"/>
<dbReference type="Gene3D" id="3.20.20.80">
    <property type="entry name" value="Glycosidases"/>
    <property type="match status" value="1"/>
</dbReference>